<dbReference type="Proteomes" id="UP000175679">
    <property type="component" value="Unassembled WGS sequence"/>
</dbReference>
<name>A0A1E7QK78_WOLPI</name>
<dbReference type="SUPFAM" id="SSF69705">
    <property type="entry name" value="Transcription factor NusA, N-terminal domain"/>
    <property type="match status" value="1"/>
</dbReference>
<dbReference type="PROSITE" id="PS50126">
    <property type="entry name" value="S1"/>
    <property type="match status" value="1"/>
</dbReference>
<dbReference type="SMART" id="SM00316">
    <property type="entry name" value="S1"/>
    <property type="match status" value="1"/>
</dbReference>
<dbReference type="InterPro" id="IPR004087">
    <property type="entry name" value="KH_dom"/>
</dbReference>
<keyword evidence="10" id="KW-1185">Reference proteome</keyword>
<gene>
    <name evidence="7" type="primary">nusA</name>
    <name evidence="9" type="ORF">BIY23_04715</name>
</gene>
<dbReference type="GO" id="GO:0005829">
    <property type="term" value="C:cytosol"/>
    <property type="evidence" value="ECO:0007669"/>
    <property type="project" value="TreeGrafter"/>
</dbReference>
<comment type="similarity">
    <text evidence="7">Belongs to the NusA family.</text>
</comment>
<dbReference type="InterPro" id="IPR003029">
    <property type="entry name" value="S1_domain"/>
</dbReference>
<accession>A0A1E7QK78</accession>
<keyword evidence="3 7" id="KW-0889">Transcription antitermination</keyword>
<dbReference type="InterPro" id="IPR015946">
    <property type="entry name" value="KH_dom-like_a/b"/>
</dbReference>
<dbReference type="GO" id="GO:0006353">
    <property type="term" value="P:DNA-templated transcription termination"/>
    <property type="evidence" value="ECO:0007669"/>
    <property type="project" value="UniProtKB-UniRule"/>
</dbReference>
<evidence type="ECO:0000313" key="10">
    <source>
        <dbReference type="Proteomes" id="UP000175679"/>
    </source>
</evidence>
<dbReference type="PANTHER" id="PTHR22648">
    <property type="entry name" value="TRANSCRIPTION TERMINATION FACTOR NUSA"/>
    <property type="match status" value="1"/>
</dbReference>
<comment type="subunit">
    <text evidence="7">Monomer. Binds directly to the core enzyme of the DNA-dependent RNA polymerase and to nascent RNA.</text>
</comment>
<dbReference type="Gene3D" id="3.30.1480.10">
    <property type="entry name" value="NusA, N-terminal domain"/>
    <property type="match status" value="1"/>
</dbReference>
<evidence type="ECO:0000259" key="8">
    <source>
        <dbReference type="PROSITE" id="PS50126"/>
    </source>
</evidence>
<evidence type="ECO:0000256" key="1">
    <source>
        <dbReference type="ARBA" id="ARBA00022472"/>
    </source>
</evidence>
<protein>
    <recommendedName>
        <fullName evidence="7">Transcription termination/antitermination protein NusA</fullName>
    </recommendedName>
</protein>
<dbReference type="AlphaFoldDB" id="A0A1E7QK78"/>
<keyword evidence="2 7" id="KW-0963">Cytoplasm</keyword>
<dbReference type="InterPro" id="IPR012340">
    <property type="entry name" value="NA-bd_OB-fold"/>
</dbReference>
<dbReference type="GO" id="GO:0003700">
    <property type="term" value="F:DNA-binding transcription factor activity"/>
    <property type="evidence" value="ECO:0007669"/>
    <property type="project" value="InterPro"/>
</dbReference>
<evidence type="ECO:0000313" key="9">
    <source>
        <dbReference type="EMBL" id="OEY86853.1"/>
    </source>
</evidence>
<dbReference type="CDD" id="cd22529">
    <property type="entry name" value="KH-II_NusA_rpt2"/>
    <property type="match status" value="1"/>
</dbReference>
<evidence type="ECO:0000256" key="5">
    <source>
        <dbReference type="ARBA" id="ARBA00023015"/>
    </source>
</evidence>
<dbReference type="Pfam" id="PF13184">
    <property type="entry name" value="KH_NusA_1st"/>
    <property type="match status" value="1"/>
</dbReference>
<dbReference type="InterPro" id="IPR058582">
    <property type="entry name" value="KH_NusA_2nd"/>
</dbReference>
<dbReference type="OrthoDB" id="9807233at2"/>
<dbReference type="Pfam" id="PF26594">
    <property type="entry name" value="KH_NusA_2nd"/>
    <property type="match status" value="1"/>
</dbReference>
<dbReference type="EMBL" id="MJMG01000003">
    <property type="protein sequence ID" value="OEY86853.1"/>
    <property type="molecule type" value="Genomic_DNA"/>
</dbReference>
<dbReference type="GO" id="GO:0003723">
    <property type="term" value="F:RNA binding"/>
    <property type="evidence" value="ECO:0007669"/>
    <property type="project" value="UniProtKB-UniRule"/>
</dbReference>
<dbReference type="InterPro" id="IPR010213">
    <property type="entry name" value="TF_NusA"/>
</dbReference>
<dbReference type="PROSITE" id="PS50084">
    <property type="entry name" value="KH_TYPE_1"/>
    <property type="match status" value="1"/>
</dbReference>
<keyword evidence="5 7" id="KW-0805">Transcription regulation</keyword>
<dbReference type="SMART" id="SM00322">
    <property type="entry name" value="KH"/>
    <property type="match status" value="2"/>
</dbReference>
<dbReference type="Pfam" id="PF08529">
    <property type="entry name" value="NusA_N"/>
    <property type="match status" value="1"/>
</dbReference>
<dbReference type="PANTHER" id="PTHR22648:SF0">
    <property type="entry name" value="TRANSCRIPTION TERMINATION_ANTITERMINATION PROTEIN NUSA"/>
    <property type="match status" value="1"/>
</dbReference>
<keyword evidence="6 7" id="KW-0804">Transcription</keyword>
<dbReference type="SUPFAM" id="SSF54814">
    <property type="entry name" value="Prokaryotic type KH domain (KH-domain type II)"/>
    <property type="match status" value="2"/>
</dbReference>
<dbReference type="Gene3D" id="2.40.50.140">
    <property type="entry name" value="Nucleic acid-binding proteins"/>
    <property type="match status" value="1"/>
</dbReference>
<proteinExistence type="inferred from homology"/>
<dbReference type="InterPro" id="IPR036555">
    <property type="entry name" value="NusA_N_sf"/>
</dbReference>
<dbReference type="SUPFAM" id="SSF50249">
    <property type="entry name" value="Nucleic acid-binding proteins"/>
    <property type="match status" value="1"/>
</dbReference>
<dbReference type="RefSeq" id="WP_070064906.1">
    <property type="nucleotide sequence ID" value="NZ_MJMG01000003.1"/>
</dbReference>
<comment type="caution">
    <text evidence="9">The sequence shown here is derived from an EMBL/GenBank/DDBJ whole genome shotgun (WGS) entry which is preliminary data.</text>
</comment>
<dbReference type="InterPro" id="IPR013735">
    <property type="entry name" value="TF_NusA_N"/>
</dbReference>
<dbReference type="InterPro" id="IPR010995">
    <property type="entry name" value="DNA_repair_Rad51/TF_NusA_a-hlx"/>
</dbReference>
<keyword evidence="4 7" id="KW-0694">RNA-binding</keyword>
<organism evidence="9 10">
    <name type="scientific">Wolbachia pipientis</name>
    <dbReference type="NCBI Taxonomy" id="955"/>
    <lineage>
        <taxon>Bacteria</taxon>
        <taxon>Pseudomonadati</taxon>
        <taxon>Pseudomonadota</taxon>
        <taxon>Alphaproteobacteria</taxon>
        <taxon>Rickettsiales</taxon>
        <taxon>Anaplasmataceae</taxon>
        <taxon>Wolbachieae</taxon>
        <taxon>Wolbachia</taxon>
    </lineage>
</organism>
<dbReference type="Gene3D" id="3.30.300.20">
    <property type="match status" value="2"/>
</dbReference>
<dbReference type="Gene3D" id="1.10.150.20">
    <property type="entry name" value="5' to 3' exonuclease, C-terminal subdomain"/>
    <property type="match status" value="1"/>
</dbReference>
<evidence type="ECO:0000256" key="3">
    <source>
        <dbReference type="ARBA" id="ARBA00022814"/>
    </source>
</evidence>
<evidence type="ECO:0000256" key="7">
    <source>
        <dbReference type="HAMAP-Rule" id="MF_00945"/>
    </source>
</evidence>
<dbReference type="NCBIfam" id="TIGR01953">
    <property type="entry name" value="NusA"/>
    <property type="match status" value="1"/>
</dbReference>
<dbReference type="FunFam" id="3.30.300.20:FF:000002">
    <property type="entry name" value="Transcription termination/antitermination protein NusA"/>
    <property type="match status" value="1"/>
</dbReference>
<evidence type="ECO:0000256" key="4">
    <source>
        <dbReference type="ARBA" id="ARBA00022884"/>
    </source>
</evidence>
<evidence type="ECO:0000256" key="6">
    <source>
        <dbReference type="ARBA" id="ARBA00023163"/>
    </source>
</evidence>
<comment type="function">
    <text evidence="7">Participates in both transcription termination and antitermination.</text>
</comment>
<dbReference type="InterPro" id="IPR030842">
    <property type="entry name" value="TF_NusA_bacterial"/>
</dbReference>
<dbReference type="FunFam" id="3.30.300.20:FF:000005">
    <property type="entry name" value="Transcription termination/antitermination protein NusA"/>
    <property type="match status" value="1"/>
</dbReference>
<dbReference type="InterPro" id="IPR025249">
    <property type="entry name" value="TF_NusA_KH_1st"/>
</dbReference>
<dbReference type="GO" id="GO:0031564">
    <property type="term" value="P:transcription antitermination"/>
    <property type="evidence" value="ECO:0007669"/>
    <property type="project" value="UniProtKB-UniRule"/>
</dbReference>
<dbReference type="Pfam" id="PF14520">
    <property type="entry name" value="HHH_5"/>
    <property type="match status" value="1"/>
</dbReference>
<dbReference type="SUPFAM" id="SSF47794">
    <property type="entry name" value="Rad51 N-terminal domain-like"/>
    <property type="match status" value="1"/>
</dbReference>
<keyword evidence="1 7" id="KW-0806">Transcription termination</keyword>
<reference evidence="9 10" key="1">
    <citation type="submission" date="2016-09" db="EMBL/GenBank/DDBJ databases">
        <title>Genomic evidence for plant-parasitic nematodes as the earliest Wolbachia hosts.</title>
        <authorList>
            <person name="Brown A.M."/>
            <person name="Wasala S.K."/>
            <person name="Howe D.K."/>
            <person name="Peetz A.B."/>
            <person name="Zasada I.A."/>
            <person name="Denver D.R."/>
        </authorList>
    </citation>
    <scope>NUCLEOTIDE SEQUENCE [LARGE SCALE GENOMIC DNA]</scope>
    <source>
        <strain evidence="10">wPpe</strain>
    </source>
</reference>
<sequence>MSKSVSKHKKSNILGNFDIIKTAIEVSEQKGLDFEVIMKALESAIGAVAHQKYGDKSKIIINIDRNTGRVHAHRILKVVEDNSDLNSYIEFITLSQAKLMHPNDTVKIGDTVQELLSLDTDLTSARIAQQKIVQVIRDAELEKQYADFKDKVGEIRYGIIRQVGYPDLVLDINGTHAFLPLRNLIGDERFREGDKVKTYIQNVKRSDDGKQVILSRTHPGFLEALLKQEVPEVADGLVVVKSTVRDAGSRSKIAVFSPDKNIDPVGACVGIRGDRIKSIIQELNGEKIDVIHYSPDLGQFIVRAITPAEVSKVIIDEDEKHIELIVPEDQLSLAIGKKGQNIRLASELVGWKTEILSVSQESERRNKEFTQCSALFAEALNLEEMMGQLLVTEGFSSVEDIANASIKELSSIEGFSQDIAHELHNRAHKYLQEENDKQIAELKTLGMDEYVINLPLSINDKFALIKHGAKTLADIADLSSYEFCNMLSSADQKASLEQLKSLANSIIIEARKKLGII</sequence>
<feature type="domain" description="S1 motif" evidence="8">
    <location>
        <begin position="153"/>
        <end position="217"/>
    </location>
</feature>
<dbReference type="CDD" id="cd02134">
    <property type="entry name" value="KH-II_NusA_rpt1"/>
    <property type="match status" value="1"/>
</dbReference>
<dbReference type="HAMAP" id="MF_00945_B">
    <property type="entry name" value="NusA_B"/>
    <property type="match status" value="1"/>
</dbReference>
<evidence type="ECO:0000256" key="2">
    <source>
        <dbReference type="ARBA" id="ARBA00022490"/>
    </source>
</evidence>
<dbReference type="InterPro" id="IPR009019">
    <property type="entry name" value="KH_sf_prok-type"/>
</dbReference>
<dbReference type="GO" id="GO:0000166">
    <property type="term" value="F:nucleotide binding"/>
    <property type="evidence" value="ECO:0007669"/>
    <property type="project" value="InterPro"/>
</dbReference>
<dbReference type="InterPro" id="IPR010214">
    <property type="entry name" value="Tscrpt_termin_fac_NusA_C_rpt"/>
</dbReference>
<dbReference type="NCBIfam" id="TIGR01954">
    <property type="entry name" value="nusA_Cterm_rpt"/>
    <property type="match status" value="1"/>
</dbReference>
<dbReference type="CDD" id="cd04455">
    <property type="entry name" value="S1_NusA"/>
    <property type="match status" value="1"/>
</dbReference>
<comment type="subcellular location">
    <subcellularLocation>
        <location evidence="7">Cytoplasm</location>
    </subcellularLocation>
</comment>